<proteinExistence type="predicted"/>
<evidence type="ECO:0000313" key="1">
    <source>
        <dbReference type="EMBL" id="MBX28115.1"/>
    </source>
</evidence>
<dbReference type="EMBL" id="GGEC01047631">
    <property type="protein sequence ID" value="MBX28115.1"/>
    <property type="molecule type" value="Transcribed_RNA"/>
</dbReference>
<dbReference type="AlphaFoldDB" id="A0A2P2MD10"/>
<accession>A0A2P2MD10</accession>
<reference evidence="1" key="1">
    <citation type="submission" date="2018-02" db="EMBL/GenBank/DDBJ databases">
        <title>Rhizophora mucronata_Transcriptome.</title>
        <authorList>
            <person name="Meera S.P."/>
            <person name="Sreeshan A."/>
            <person name="Augustine A."/>
        </authorList>
    </citation>
    <scope>NUCLEOTIDE SEQUENCE</scope>
    <source>
        <tissue evidence="1">Leaf</tissue>
    </source>
</reference>
<sequence length="43" mass="5117">MLLVIHLKKLHIWVHFRQLTYLPKQIIPSTISKIKLYPSGFSK</sequence>
<protein>
    <submittedName>
        <fullName evidence="1">Uncharacterized protein</fullName>
    </submittedName>
</protein>
<name>A0A2P2MD10_RHIMU</name>
<organism evidence="1">
    <name type="scientific">Rhizophora mucronata</name>
    <name type="common">Asiatic mangrove</name>
    <dbReference type="NCBI Taxonomy" id="61149"/>
    <lineage>
        <taxon>Eukaryota</taxon>
        <taxon>Viridiplantae</taxon>
        <taxon>Streptophyta</taxon>
        <taxon>Embryophyta</taxon>
        <taxon>Tracheophyta</taxon>
        <taxon>Spermatophyta</taxon>
        <taxon>Magnoliopsida</taxon>
        <taxon>eudicotyledons</taxon>
        <taxon>Gunneridae</taxon>
        <taxon>Pentapetalae</taxon>
        <taxon>rosids</taxon>
        <taxon>fabids</taxon>
        <taxon>Malpighiales</taxon>
        <taxon>Rhizophoraceae</taxon>
        <taxon>Rhizophora</taxon>
    </lineage>
</organism>